<feature type="region of interest" description="Disordered" evidence="1">
    <location>
        <begin position="1"/>
        <end position="20"/>
    </location>
</feature>
<dbReference type="EMBL" id="KK914644">
    <property type="protein sequence ID" value="KDP30732.1"/>
    <property type="molecule type" value="Genomic_DNA"/>
</dbReference>
<feature type="compositionally biased region" description="Low complexity" evidence="1">
    <location>
        <begin position="1"/>
        <end position="18"/>
    </location>
</feature>
<evidence type="ECO:0000313" key="4">
    <source>
        <dbReference type="Proteomes" id="UP000027138"/>
    </source>
</evidence>
<protein>
    <recommendedName>
        <fullName evidence="2">Retrotransposon Copia-like N-terminal domain-containing protein</fullName>
    </recommendedName>
</protein>
<dbReference type="Pfam" id="PF14244">
    <property type="entry name" value="Retrotran_gag_3"/>
    <property type="match status" value="1"/>
</dbReference>
<dbReference type="AlphaFoldDB" id="A0A067K3R6"/>
<feature type="domain" description="Retrotransposon Copia-like N-terminal" evidence="2">
    <location>
        <begin position="31"/>
        <end position="65"/>
    </location>
</feature>
<name>A0A067K3R6_JATCU</name>
<gene>
    <name evidence="3" type="ORF">JCGZ_15533</name>
</gene>
<evidence type="ECO:0000256" key="1">
    <source>
        <dbReference type="SAM" id="MobiDB-lite"/>
    </source>
</evidence>
<proteinExistence type="predicted"/>
<evidence type="ECO:0000259" key="2">
    <source>
        <dbReference type="Pfam" id="PF14244"/>
    </source>
</evidence>
<keyword evidence="4" id="KW-1185">Reference proteome</keyword>
<sequence>MTNSPVTPNSTVPPSLTSHPLEDINSPYYLHHSENHGSIVVTPELTSSNFATWHLSFLLTVSIRN</sequence>
<dbReference type="InterPro" id="IPR029472">
    <property type="entry name" value="Copia-like_N"/>
</dbReference>
<dbReference type="OrthoDB" id="849963at2759"/>
<reference evidence="3 4" key="1">
    <citation type="journal article" date="2014" name="PLoS ONE">
        <title>Global Analysis of Gene Expression Profiles in Physic Nut (Jatropha curcas L.) Seedlings Exposed to Salt Stress.</title>
        <authorList>
            <person name="Zhang L."/>
            <person name="Zhang C."/>
            <person name="Wu P."/>
            <person name="Chen Y."/>
            <person name="Li M."/>
            <person name="Jiang H."/>
            <person name="Wu G."/>
        </authorList>
    </citation>
    <scope>NUCLEOTIDE SEQUENCE [LARGE SCALE GENOMIC DNA]</scope>
    <source>
        <strain evidence="4">cv. GZQX0401</strain>
        <tissue evidence="3">Young leaves</tissue>
    </source>
</reference>
<accession>A0A067K3R6</accession>
<dbReference type="Proteomes" id="UP000027138">
    <property type="component" value="Unassembled WGS sequence"/>
</dbReference>
<evidence type="ECO:0000313" key="3">
    <source>
        <dbReference type="EMBL" id="KDP30732.1"/>
    </source>
</evidence>
<organism evidence="3 4">
    <name type="scientific">Jatropha curcas</name>
    <name type="common">Barbados nut</name>
    <dbReference type="NCBI Taxonomy" id="180498"/>
    <lineage>
        <taxon>Eukaryota</taxon>
        <taxon>Viridiplantae</taxon>
        <taxon>Streptophyta</taxon>
        <taxon>Embryophyta</taxon>
        <taxon>Tracheophyta</taxon>
        <taxon>Spermatophyta</taxon>
        <taxon>Magnoliopsida</taxon>
        <taxon>eudicotyledons</taxon>
        <taxon>Gunneridae</taxon>
        <taxon>Pentapetalae</taxon>
        <taxon>rosids</taxon>
        <taxon>fabids</taxon>
        <taxon>Malpighiales</taxon>
        <taxon>Euphorbiaceae</taxon>
        <taxon>Crotonoideae</taxon>
        <taxon>Jatropheae</taxon>
        <taxon>Jatropha</taxon>
    </lineage>
</organism>